<name>A0AAV6R906_SOLSE</name>
<evidence type="ECO:0000256" key="1">
    <source>
        <dbReference type="SAM" id="Phobius"/>
    </source>
</evidence>
<keyword evidence="1" id="KW-1133">Transmembrane helix</keyword>
<keyword evidence="3" id="KW-1185">Reference proteome</keyword>
<keyword evidence="1" id="KW-0812">Transmembrane</keyword>
<protein>
    <submittedName>
        <fullName evidence="2">Uncharacterized protein</fullName>
    </submittedName>
</protein>
<organism evidence="2 3">
    <name type="scientific">Solea senegalensis</name>
    <name type="common">Senegalese sole</name>
    <dbReference type="NCBI Taxonomy" id="28829"/>
    <lineage>
        <taxon>Eukaryota</taxon>
        <taxon>Metazoa</taxon>
        <taxon>Chordata</taxon>
        <taxon>Craniata</taxon>
        <taxon>Vertebrata</taxon>
        <taxon>Euteleostomi</taxon>
        <taxon>Actinopterygii</taxon>
        <taxon>Neopterygii</taxon>
        <taxon>Teleostei</taxon>
        <taxon>Neoteleostei</taxon>
        <taxon>Acanthomorphata</taxon>
        <taxon>Carangaria</taxon>
        <taxon>Pleuronectiformes</taxon>
        <taxon>Pleuronectoidei</taxon>
        <taxon>Soleidae</taxon>
        <taxon>Solea</taxon>
    </lineage>
</organism>
<keyword evidence="1" id="KW-0472">Membrane</keyword>
<proteinExistence type="predicted"/>
<sequence>MTRVRTVNLRLTLNSSPFMSTLEFSVCSVLSPAHGHNHQQKNNTNIKIHKCYFSVYTENLSLLLFTCLCLFLLLFLINFPATPQLSLELRSDWTAALAREGARVDAPDPCFQETLTCARAHSYARPVLLERARA</sequence>
<dbReference type="Proteomes" id="UP000693946">
    <property type="component" value="Linkage Group LG2"/>
</dbReference>
<dbReference type="AlphaFoldDB" id="A0AAV6R906"/>
<accession>A0AAV6R906</accession>
<feature type="transmembrane region" description="Helical" evidence="1">
    <location>
        <begin position="62"/>
        <end position="81"/>
    </location>
</feature>
<evidence type="ECO:0000313" key="3">
    <source>
        <dbReference type="Proteomes" id="UP000693946"/>
    </source>
</evidence>
<evidence type="ECO:0000313" key="2">
    <source>
        <dbReference type="EMBL" id="KAG7501505.1"/>
    </source>
</evidence>
<comment type="caution">
    <text evidence="2">The sequence shown here is derived from an EMBL/GenBank/DDBJ whole genome shotgun (WGS) entry which is preliminary data.</text>
</comment>
<reference evidence="2 3" key="1">
    <citation type="journal article" date="2021" name="Sci. Rep.">
        <title>Chromosome anchoring in Senegalese sole (Solea senegalensis) reveals sex-associated markers and genome rearrangements in flatfish.</title>
        <authorList>
            <person name="Guerrero-Cozar I."/>
            <person name="Gomez-Garrido J."/>
            <person name="Berbel C."/>
            <person name="Martinez-Blanch J.F."/>
            <person name="Alioto T."/>
            <person name="Claros M.G."/>
            <person name="Gagnaire P.A."/>
            <person name="Manchado M."/>
        </authorList>
    </citation>
    <scope>NUCLEOTIDE SEQUENCE [LARGE SCALE GENOMIC DNA]</scope>
    <source>
        <strain evidence="2">Sse05_10M</strain>
    </source>
</reference>
<gene>
    <name evidence="2" type="ORF">JOB18_000943</name>
</gene>
<dbReference type="EMBL" id="JAGKHQ010000012">
    <property type="protein sequence ID" value="KAG7501505.1"/>
    <property type="molecule type" value="Genomic_DNA"/>
</dbReference>